<dbReference type="EMBL" id="MLAK01000661">
    <property type="protein sequence ID" value="OHT08671.1"/>
    <property type="molecule type" value="Genomic_DNA"/>
</dbReference>
<sequence length="101" mass="11602">MENEIITIYENAKGKSDTYQVDEFGPYVPAKEPEMNANSSWQNYDFCVNCGRKGHKTSECKDPTFDDMREQLNEISTDPNGNTPEKREQLFGEILKKSQNS</sequence>
<keyword evidence="1" id="KW-0479">Metal-binding</keyword>
<evidence type="ECO:0000313" key="3">
    <source>
        <dbReference type="EMBL" id="OHT08671.1"/>
    </source>
</evidence>
<keyword evidence="4" id="KW-1185">Reference proteome</keyword>
<dbReference type="InterPro" id="IPR036875">
    <property type="entry name" value="Znf_CCHC_sf"/>
</dbReference>
<feature type="domain" description="CCHC-type" evidence="2">
    <location>
        <begin position="47"/>
        <end position="62"/>
    </location>
</feature>
<dbReference type="InterPro" id="IPR001878">
    <property type="entry name" value="Znf_CCHC"/>
</dbReference>
<keyword evidence="1" id="KW-0863">Zinc-finger</keyword>
<dbReference type="PROSITE" id="PS50158">
    <property type="entry name" value="ZF_CCHC"/>
    <property type="match status" value="1"/>
</dbReference>
<dbReference type="SUPFAM" id="SSF57756">
    <property type="entry name" value="Retrovirus zinc finger-like domains"/>
    <property type="match status" value="1"/>
</dbReference>
<dbReference type="Proteomes" id="UP000179807">
    <property type="component" value="Unassembled WGS sequence"/>
</dbReference>
<accession>A0A1J4KB81</accession>
<protein>
    <recommendedName>
        <fullName evidence="2">CCHC-type domain-containing protein</fullName>
    </recommendedName>
</protein>
<organism evidence="3 4">
    <name type="scientific">Tritrichomonas foetus</name>
    <dbReference type="NCBI Taxonomy" id="1144522"/>
    <lineage>
        <taxon>Eukaryota</taxon>
        <taxon>Metamonada</taxon>
        <taxon>Parabasalia</taxon>
        <taxon>Tritrichomonadida</taxon>
        <taxon>Tritrichomonadidae</taxon>
        <taxon>Tritrichomonas</taxon>
    </lineage>
</organism>
<dbReference type="VEuPathDB" id="TrichDB:TRFO_22761"/>
<name>A0A1J4KB81_9EUKA</name>
<dbReference type="RefSeq" id="XP_068361807.1">
    <property type="nucleotide sequence ID" value="XM_068502748.1"/>
</dbReference>
<dbReference type="GO" id="GO:0003676">
    <property type="term" value="F:nucleic acid binding"/>
    <property type="evidence" value="ECO:0007669"/>
    <property type="project" value="InterPro"/>
</dbReference>
<evidence type="ECO:0000256" key="1">
    <source>
        <dbReference type="PROSITE-ProRule" id="PRU00047"/>
    </source>
</evidence>
<dbReference type="GeneID" id="94837452"/>
<comment type="caution">
    <text evidence="3">The sequence shown here is derived from an EMBL/GenBank/DDBJ whole genome shotgun (WGS) entry which is preliminary data.</text>
</comment>
<evidence type="ECO:0000259" key="2">
    <source>
        <dbReference type="PROSITE" id="PS50158"/>
    </source>
</evidence>
<keyword evidence="1" id="KW-0862">Zinc</keyword>
<evidence type="ECO:0000313" key="4">
    <source>
        <dbReference type="Proteomes" id="UP000179807"/>
    </source>
</evidence>
<proteinExistence type="predicted"/>
<reference evidence="3" key="1">
    <citation type="submission" date="2016-10" db="EMBL/GenBank/DDBJ databases">
        <authorList>
            <person name="Benchimol M."/>
            <person name="Almeida L.G."/>
            <person name="Vasconcelos A.T."/>
            <person name="Perreira-Neves A."/>
            <person name="Rosa I.A."/>
            <person name="Tasca T."/>
            <person name="Bogo M.R."/>
            <person name="de Souza W."/>
        </authorList>
    </citation>
    <scope>NUCLEOTIDE SEQUENCE [LARGE SCALE GENOMIC DNA]</scope>
    <source>
        <strain evidence="3">K</strain>
    </source>
</reference>
<dbReference type="Gene3D" id="4.10.60.10">
    <property type="entry name" value="Zinc finger, CCHC-type"/>
    <property type="match status" value="1"/>
</dbReference>
<gene>
    <name evidence="3" type="ORF">TRFO_22761</name>
</gene>
<dbReference type="AlphaFoldDB" id="A0A1J4KB81"/>
<dbReference type="GO" id="GO:0008270">
    <property type="term" value="F:zinc ion binding"/>
    <property type="evidence" value="ECO:0007669"/>
    <property type="project" value="UniProtKB-KW"/>
</dbReference>